<feature type="compositionally biased region" description="Basic and acidic residues" evidence="1">
    <location>
        <begin position="51"/>
        <end position="60"/>
    </location>
</feature>
<organism evidence="2 3">
    <name type="scientific">Pristionchus fissidentatus</name>
    <dbReference type="NCBI Taxonomy" id="1538716"/>
    <lineage>
        <taxon>Eukaryota</taxon>
        <taxon>Metazoa</taxon>
        <taxon>Ecdysozoa</taxon>
        <taxon>Nematoda</taxon>
        <taxon>Chromadorea</taxon>
        <taxon>Rhabditida</taxon>
        <taxon>Rhabditina</taxon>
        <taxon>Diplogasteromorpha</taxon>
        <taxon>Diplogasteroidea</taxon>
        <taxon>Neodiplogasteridae</taxon>
        <taxon>Pristionchus</taxon>
    </lineage>
</organism>
<evidence type="ECO:0000256" key="1">
    <source>
        <dbReference type="SAM" id="MobiDB-lite"/>
    </source>
</evidence>
<accession>A0AAV5WL39</accession>
<evidence type="ECO:0000313" key="3">
    <source>
        <dbReference type="Proteomes" id="UP001432322"/>
    </source>
</evidence>
<dbReference type="AlphaFoldDB" id="A0AAV5WL39"/>
<evidence type="ECO:0000313" key="2">
    <source>
        <dbReference type="EMBL" id="GMT30504.1"/>
    </source>
</evidence>
<name>A0AAV5WL39_9BILA</name>
<keyword evidence="3" id="KW-1185">Reference proteome</keyword>
<feature type="non-terminal residue" evidence="2">
    <location>
        <position position="73"/>
    </location>
</feature>
<dbReference type="EMBL" id="BTSY01000005">
    <property type="protein sequence ID" value="GMT30504.1"/>
    <property type="molecule type" value="Genomic_DNA"/>
</dbReference>
<protein>
    <submittedName>
        <fullName evidence="2">Uncharacterized protein</fullName>
    </submittedName>
</protein>
<comment type="caution">
    <text evidence="2">The sequence shown here is derived from an EMBL/GenBank/DDBJ whole genome shotgun (WGS) entry which is preliminary data.</text>
</comment>
<dbReference type="Proteomes" id="UP001432322">
    <property type="component" value="Unassembled WGS sequence"/>
</dbReference>
<feature type="region of interest" description="Disordered" evidence="1">
    <location>
        <begin position="50"/>
        <end position="73"/>
    </location>
</feature>
<sequence>DSESCAPVAKKLREDKEEKKEKKWRILHPLALLRKRQVRRLNSKLSLRKSRREDRVEKRVRERRSRYSTKALP</sequence>
<feature type="non-terminal residue" evidence="2">
    <location>
        <position position="1"/>
    </location>
</feature>
<proteinExistence type="predicted"/>
<reference evidence="2" key="1">
    <citation type="submission" date="2023-10" db="EMBL/GenBank/DDBJ databases">
        <title>Genome assembly of Pristionchus species.</title>
        <authorList>
            <person name="Yoshida K."/>
            <person name="Sommer R.J."/>
        </authorList>
    </citation>
    <scope>NUCLEOTIDE SEQUENCE</scope>
    <source>
        <strain evidence="2">RS5133</strain>
    </source>
</reference>
<gene>
    <name evidence="2" type="ORF">PFISCL1PPCAC_21801</name>
</gene>